<dbReference type="InterPro" id="IPR001100">
    <property type="entry name" value="Pyr_nuc-diS_OxRdtase"/>
</dbReference>
<dbReference type="PANTHER" id="PTHR22912">
    <property type="entry name" value="DISULFIDE OXIDOREDUCTASE"/>
    <property type="match status" value="1"/>
</dbReference>
<feature type="binding site" evidence="12">
    <location>
        <position position="311"/>
    </location>
    <ligand>
        <name>FAD</name>
        <dbReference type="ChEBI" id="CHEBI:57692"/>
    </ligand>
</feature>
<dbReference type="InterPro" id="IPR006258">
    <property type="entry name" value="Lipoamide_DH"/>
</dbReference>
<evidence type="ECO:0000256" key="9">
    <source>
        <dbReference type="ARBA" id="ARBA00023284"/>
    </source>
</evidence>
<protein>
    <recommendedName>
        <fullName evidence="3 14">Dihydrolipoyl dehydrogenase</fullName>
        <ecNumber evidence="2 14">1.8.1.4</ecNumber>
    </recommendedName>
</protein>
<evidence type="ECO:0000256" key="11">
    <source>
        <dbReference type="PIRSR" id="PIRSR000350-2"/>
    </source>
</evidence>
<feature type="binding site" evidence="12">
    <location>
        <begin position="179"/>
        <end position="186"/>
    </location>
    <ligand>
        <name>NAD(+)</name>
        <dbReference type="ChEBI" id="CHEBI:57540"/>
    </ligand>
</feature>
<dbReference type="GO" id="GO:0004148">
    <property type="term" value="F:dihydrolipoyl dehydrogenase (NADH) activity"/>
    <property type="evidence" value="ECO:0007669"/>
    <property type="project" value="UniProtKB-EC"/>
</dbReference>
<feature type="binding site" evidence="12">
    <location>
        <position position="266"/>
    </location>
    <ligand>
        <name>NAD(+)</name>
        <dbReference type="ChEBI" id="CHEBI:57540"/>
    </ligand>
</feature>
<name>A0A7V5NWL9_9PROT</name>
<comment type="caution">
    <text evidence="17">The sequence shown here is derived from an EMBL/GenBank/DDBJ whole genome shotgun (WGS) entry which is preliminary data.</text>
</comment>
<dbReference type="InterPro" id="IPR004099">
    <property type="entry name" value="Pyr_nucl-diS_OxRdtase_dimer"/>
</dbReference>
<dbReference type="InterPro" id="IPR012999">
    <property type="entry name" value="Pyr_OxRdtase_I_AS"/>
</dbReference>
<evidence type="ECO:0000256" key="6">
    <source>
        <dbReference type="ARBA" id="ARBA00023002"/>
    </source>
</evidence>
<evidence type="ECO:0000256" key="14">
    <source>
        <dbReference type="RuleBase" id="RU003692"/>
    </source>
</evidence>
<dbReference type="InterPro" id="IPR023753">
    <property type="entry name" value="FAD/NAD-binding_dom"/>
</dbReference>
<dbReference type="PIRSF" id="PIRSF000350">
    <property type="entry name" value="Mercury_reductase_MerA"/>
    <property type="match status" value="1"/>
</dbReference>
<gene>
    <name evidence="17" type="primary">lpdA</name>
    <name evidence="17" type="ORF">ENK01_01595</name>
</gene>
<dbReference type="PRINTS" id="PR00368">
    <property type="entry name" value="FADPNR"/>
</dbReference>
<sequence>MEEIHCEVLVVGGGPGGYVAAIRAGQAGLDTVLVEADRLGGTCLIRGCIPSKALIEAAGQYARAVENASGKSPIGLVAGTPKLDYARTIAWKDGITDKLSKGVAGLLKAAGVRVITGWAVFENAKTCQVGDIRIQAENVILANGSTSVALPGLPFGGDILSSTEALDLSDIPKRLAVIGAGYIGVELGTVFAKLGAQVTFIEAAPAILPGFDKALVAPVQRRLKALGVRVHTNCLAMGFKSGKLTYKDKDGKGHSLSCDKVLVTVGRKPMTEGWGLETMGLDMAPDPVRGPFIRVDEKCATPMRGVYAIGDLVGEPMLAHKASAQGEMVAEILAGHKQTFAPAAIPAVCFSDPEIVSVGLSPAQAKESGIAFDEGKFRFAANGRALSLGADKDGGFVRVLARKDTGLVIGIQAVGAHISELAGEFALALEMCATLDDIAGTIHAHPTLGEAVMESAHSALGHPLHSV</sequence>
<dbReference type="InterPro" id="IPR050151">
    <property type="entry name" value="Class-I_Pyr_Nuc-Dis_Oxidored"/>
</dbReference>
<dbReference type="PROSITE" id="PS00076">
    <property type="entry name" value="PYRIDINE_REDOX_1"/>
    <property type="match status" value="1"/>
</dbReference>
<evidence type="ECO:0000313" key="17">
    <source>
        <dbReference type="EMBL" id="HHI88622.1"/>
    </source>
</evidence>
<feature type="domain" description="Pyridine nucleotide-disulphide oxidoreductase dimerisation" evidence="15">
    <location>
        <begin position="345"/>
        <end position="455"/>
    </location>
</feature>
<keyword evidence="12" id="KW-0547">Nucleotide-binding</keyword>
<evidence type="ECO:0000256" key="2">
    <source>
        <dbReference type="ARBA" id="ARBA00012608"/>
    </source>
</evidence>
<dbReference type="AlphaFoldDB" id="A0A7V5NWL9"/>
<reference evidence="17" key="1">
    <citation type="journal article" date="2020" name="mSystems">
        <title>Genome- and Community-Level Interaction Insights into Carbon Utilization and Element Cycling Functions of Hydrothermarchaeota in Hydrothermal Sediment.</title>
        <authorList>
            <person name="Zhou Z."/>
            <person name="Liu Y."/>
            <person name="Xu W."/>
            <person name="Pan J."/>
            <person name="Luo Z.H."/>
            <person name="Li M."/>
        </authorList>
    </citation>
    <scope>NUCLEOTIDE SEQUENCE [LARGE SCALE GENOMIC DNA]</scope>
    <source>
        <strain evidence="17">HyVt-538</strain>
    </source>
</reference>
<proteinExistence type="inferred from homology"/>
<dbReference type="GO" id="GO:0050660">
    <property type="term" value="F:flavin adenine dinucleotide binding"/>
    <property type="evidence" value="ECO:0007669"/>
    <property type="project" value="InterPro"/>
</dbReference>
<evidence type="ECO:0000256" key="10">
    <source>
        <dbReference type="ARBA" id="ARBA00049187"/>
    </source>
</evidence>
<comment type="cofactor">
    <cofactor evidence="12 14">
        <name>FAD</name>
        <dbReference type="ChEBI" id="CHEBI:57692"/>
    </cofactor>
    <text evidence="12 14">Binds 1 FAD per subunit.</text>
</comment>
<evidence type="ECO:0000259" key="15">
    <source>
        <dbReference type="Pfam" id="PF02852"/>
    </source>
</evidence>
<evidence type="ECO:0000256" key="12">
    <source>
        <dbReference type="PIRSR" id="PIRSR000350-3"/>
    </source>
</evidence>
<dbReference type="GO" id="GO:0006103">
    <property type="term" value="P:2-oxoglutarate metabolic process"/>
    <property type="evidence" value="ECO:0007669"/>
    <property type="project" value="TreeGrafter"/>
</dbReference>
<dbReference type="Pfam" id="PF02852">
    <property type="entry name" value="Pyr_redox_dim"/>
    <property type="match status" value="1"/>
</dbReference>
<dbReference type="FunFam" id="3.30.390.30:FF:000001">
    <property type="entry name" value="Dihydrolipoyl dehydrogenase"/>
    <property type="match status" value="1"/>
</dbReference>
<evidence type="ECO:0000256" key="5">
    <source>
        <dbReference type="ARBA" id="ARBA00022827"/>
    </source>
</evidence>
<feature type="disulfide bond" description="Redox-active" evidence="13">
    <location>
        <begin position="43"/>
        <end position="48"/>
    </location>
</feature>
<feature type="active site" description="Proton acceptor" evidence="11">
    <location>
        <position position="445"/>
    </location>
</feature>
<dbReference type="PRINTS" id="PR00411">
    <property type="entry name" value="PNDRDTASEI"/>
</dbReference>
<feature type="domain" description="FAD/NAD(P)-binding" evidence="16">
    <location>
        <begin position="7"/>
        <end position="326"/>
    </location>
</feature>
<evidence type="ECO:0000256" key="3">
    <source>
        <dbReference type="ARBA" id="ARBA00016961"/>
    </source>
</evidence>
<keyword evidence="8" id="KW-1015">Disulfide bond</keyword>
<dbReference type="PANTHER" id="PTHR22912:SF160">
    <property type="entry name" value="DIHYDROLIPOYL DEHYDROGENASE"/>
    <property type="match status" value="1"/>
</dbReference>
<evidence type="ECO:0000256" key="7">
    <source>
        <dbReference type="ARBA" id="ARBA00023027"/>
    </source>
</evidence>
<dbReference type="EC" id="1.8.1.4" evidence="2 14"/>
<keyword evidence="5 12" id="KW-0274">FAD</keyword>
<evidence type="ECO:0000259" key="16">
    <source>
        <dbReference type="Pfam" id="PF07992"/>
    </source>
</evidence>
<dbReference type="InterPro" id="IPR016156">
    <property type="entry name" value="FAD/NAD-linked_Rdtase_dimer_sf"/>
</dbReference>
<dbReference type="Gene3D" id="3.50.50.60">
    <property type="entry name" value="FAD/NAD(P)-binding domain"/>
    <property type="match status" value="2"/>
</dbReference>
<feature type="binding site" evidence="12">
    <location>
        <position position="202"/>
    </location>
    <ligand>
        <name>NAD(+)</name>
        <dbReference type="ChEBI" id="CHEBI:57540"/>
    </ligand>
</feature>
<organism evidence="17">
    <name type="scientific">Hellea balneolensis</name>
    <dbReference type="NCBI Taxonomy" id="287478"/>
    <lineage>
        <taxon>Bacteria</taxon>
        <taxon>Pseudomonadati</taxon>
        <taxon>Pseudomonadota</taxon>
        <taxon>Alphaproteobacteria</taxon>
        <taxon>Maricaulales</taxon>
        <taxon>Robiginitomaculaceae</taxon>
        <taxon>Hellea</taxon>
    </lineage>
</organism>
<dbReference type="Pfam" id="PF07992">
    <property type="entry name" value="Pyr_redox_2"/>
    <property type="match status" value="1"/>
</dbReference>
<keyword evidence="4 14" id="KW-0285">Flavoprotein</keyword>
<keyword evidence="9 14" id="KW-0676">Redox-active center</keyword>
<evidence type="ECO:0000256" key="13">
    <source>
        <dbReference type="PIRSR" id="PIRSR000350-4"/>
    </source>
</evidence>
<comment type="catalytic activity">
    <reaction evidence="10 14">
        <text>N(6)-[(R)-dihydrolipoyl]-L-lysyl-[protein] + NAD(+) = N(6)-[(R)-lipoyl]-L-lysyl-[protein] + NADH + H(+)</text>
        <dbReference type="Rhea" id="RHEA:15045"/>
        <dbReference type="Rhea" id="RHEA-COMP:10474"/>
        <dbReference type="Rhea" id="RHEA-COMP:10475"/>
        <dbReference type="ChEBI" id="CHEBI:15378"/>
        <dbReference type="ChEBI" id="CHEBI:57540"/>
        <dbReference type="ChEBI" id="CHEBI:57945"/>
        <dbReference type="ChEBI" id="CHEBI:83099"/>
        <dbReference type="ChEBI" id="CHEBI:83100"/>
        <dbReference type="EC" id="1.8.1.4"/>
    </reaction>
</comment>
<accession>A0A7V5NWL9</accession>
<dbReference type="Proteomes" id="UP000885806">
    <property type="component" value="Unassembled WGS sequence"/>
</dbReference>
<feature type="binding site" evidence="12">
    <location>
        <begin position="317"/>
        <end position="320"/>
    </location>
    <ligand>
        <name>FAD</name>
        <dbReference type="ChEBI" id="CHEBI:57692"/>
    </ligand>
</feature>
<dbReference type="SUPFAM" id="SSF51905">
    <property type="entry name" value="FAD/NAD(P)-binding domain"/>
    <property type="match status" value="1"/>
</dbReference>
<dbReference type="SUPFAM" id="SSF55424">
    <property type="entry name" value="FAD/NAD-linked reductases, dimerisation (C-terminal) domain"/>
    <property type="match status" value="1"/>
</dbReference>
<evidence type="ECO:0000256" key="4">
    <source>
        <dbReference type="ARBA" id="ARBA00022630"/>
    </source>
</evidence>
<dbReference type="EMBL" id="DROP01000109">
    <property type="protein sequence ID" value="HHI88622.1"/>
    <property type="molecule type" value="Genomic_DNA"/>
</dbReference>
<keyword evidence="6 14" id="KW-0560">Oxidoreductase</keyword>
<dbReference type="InterPro" id="IPR036188">
    <property type="entry name" value="FAD/NAD-bd_sf"/>
</dbReference>
<comment type="miscellaneous">
    <text evidence="14">The active site is a redox-active disulfide bond.</text>
</comment>
<keyword evidence="7 12" id="KW-0520">NAD</keyword>
<evidence type="ECO:0000256" key="1">
    <source>
        <dbReference type="ARBA" id="ARBA00007532"/>
    </source>
</evidence>
<feature type="binding site" evidence="12">
    <location>
        <position position="52"/>
    </location>
    <ligand>
        <name>FAD</name>
        <dbReference type="ChEBI" id="CHEBI:57692"/>
    </ligand>
</feature>
<dbReference type="Gene3D" id="3.30.390.30">
    <property type="match status" value="1"/>
</dbReference>
<evidence type="ECO:0000256" key="8">
    <source>
        <dbReference type="ARBA" id="ARBA00023157"/>
    </source>
</evidence>
<dbReference type="NCBIfam" id="TIGR01350">
    <property type="entry name" value="lipoamide_DH"/>
    <property type="match status" value="1"/>
</dbReference>
<comment type="similarity">
    <text evidence="1 14">Belongs to the class-I pyridine nucleotide-disulfide oxidoreductase family.</text>
</comment>